<proteinExistence type="predicted"/>
<dbReference type="Pfam" id="PF14016">
    <property type="entry name" value="DUF4232"/>
    <property type="match status" value="1"/>
</dbReference>
<keyword evidence="4" id="KW-1185">Reference proteome</keyword>
<dbReference type="EMBL" id="JACBZP010000001">
    <property type="protein sequence ID" value="NYI66529.1"/>
    <property type="molecule type" value="Genomic_DNA"/>
</dbReference>
<feature type="domain" description="DUF4232" evidence="2">
    <location>
        <begin position="120"/>
        <end position="252"/>
    </location>
</feature>
<evidence type="ECO:0000313" key="4">
    <source>
        <dbReference type="Proteomes" id="UP000539111"/>
    </source>
</evidence>
<feature type="compositionally biased region" description="Basic and acidic residues" evidence="1">
    <location>
        <begin position="60"/>
        <end position="82"/>
    </location>
</feature>
<sequence length="257" mass="26555">MLFAPAVIAVIGLTLAGCSNDDSGDNGSSNQASSQSQADSTPNSSKDSSGADKGSARKSTKSDSQSDKSGTKSDGSKRDGSKSDNQSEGGNSDTKSGSKNNDKSGSKSDSQAKGSSVARCRSSHLAASVRHEPGGDSAGHTGIYVVVKNTGQSPCLMKGYGGLSFVGHSNGTQLGAPADRTKTRVPSVVVIPNGHARAPVQISNPGNYGAKCHQTTADGFRFYPPNETHSMFIKKSIKACDNSKVHLLQMRPFEPMS</sequence>
<accession>A0A7Z0A8V3</accession>
<feature type="region of interest" description="Disordered" evidence="1">
    <location>
        <begin position="16"/>
        <end position="139"/>
    </location>
</feature>
<evidence type="ECO:0000259" key="2">
    <source>
        <dbReference type="Pfam" id="PF14016"/>
    </source>
</evidence>
<protein>
    <recommendedName>
        <fullName evidence="2">DUF4232 domain-containing protein</fullName>
    </recommendedName>
</protein>
<gene>
    <name evidence="3" type="ORF">BJY26_000835</name>
</gene>
<name>A0A7Z0A8V3_9MICO</name>
<feature type="compositionally biased region" description="Low complexity" evidence="1">
    <location>
        <begin position="16"/>
        <end position="53"/>
    </location>
</feature>
<comment type="caution">
    <text evidence="3">The sequence shown here is derived from an EMBL/GenBank/DDBJ whole genome shotgun (WGS) entry which is preliminary data.</text>
</comment>
<feature type="compositionally biased region" description="Low complexity" evidence="1">
    <location>
        <begin position="89"/>
        <end position="99"/>
    </location>
</feature>
<evidence type="ECO:0000313" key="3">
    <source>
        <dbReference type="EMBL" id="NYI66529.1"/>
    </source>
</evidence>
<organism evidence="3 4">
    <name type="scientific">Spelaeicoccus albus</name>
    <dbReference type="NCBI Taxonomy" id="1280376"/>
    <lineage>
        <taxon>Bacteria</taxon>
        <taxon>Bacillati</taxon>
        <taxon>Actinomycetota</taxon>
        <taxon>Actinomycetes</taxon>
        <taxon>Micrococcales</taxon>
        <taxon>Brevibacteriaceae</taxon>
        <taxon>Spelaeicoccus</taxon>
    </lineage>
</organism>
<dbReference type="InterPro" id="IPR025326">
    <property type="entry name" value="DUF4232"/>
</dbReference>
<dbReference type="AlphaFoldDB" id="A0A7Z0A8V3"/>
<reference evidence="3 4" key="1">
    <citation type="submission" date="2020-07" db="EMBL/GenBank/DDBJ databases">
        <title>Sequencing the genomes of 1000 actinobacteria strains.</title>
        <authorList>
            <person name="Klenk H.-P."/>
        </authorList>
    </citation>
    <scope>NUCLEOTIDE SEQUENCE [LARGE SCALE GENOMIC DNA]</scope>
    <source>
        <strain evidence="3 4">DSM 26341</strain>
    </source>
</reference>
<evidence type="ECO:0000256" key="1">
    <source>
        <dbReference type="SAM" id="MobiDB-lite"/>
    </source>
</evidence>
<dbReference type="Proteomes" id="UP000539111">
    <property type="component" value="Unassembled WGS sequence"/>
</dbReference>